<reference evidence="4" key="1">
    <citation type="submission" date="2022-11" db="UniProtKB">
        <authorList>
            <consortium name="WormBaseParasite"/>
        </authorList>
    </citation>
    <scope>IDENTIFICATION</scope>
</reference>
<dbReference type="WBParaSite" id="nRc.2.0.1.t10306-RA">
    <property type="protein sequence ID" value="nRc.2.0.1.t10306-RA"/>
    <property type="gene ID" value="nRc.2.0.1.g10306"/>
</dbReference>
<protein>
    <submittedName>
        <fullName evidence="4">Uncharacterized protein</fullName>
    </submittedName>
</protein>
<accession>A0A915IAK4</accession>
<keyword evidence="2" id="KW-1133">Transmembrane helix</keyword>
<evidence type="ECO:0000256" key="2">
    <source>
        <dbReference type="SAM" id="Phobius"/>
    </source>
</evidence>
<feature type="transmembrane region" description="Helical" evidence="2">
    <location>
        <begin position="95"/>
        <end position="114"/>
    </location>
</feature>
<proteinExistence type="predicted"/>
<organism evidence="3 4">
    <name type="scientific">Romanomermis culicivorax</name>
    <name type="common">Nematode worm</name>
    <dbReference type="NCBI Taxonomy" id="13658"/>
    <lineage>
        <taxon>Eukaryota</taxon>
        <taxon>Metazoa</taxon>
        <taxon>Ecdysozoa</taxon>
        <taxon>Nematoda</taxon>
        <taxon>Enoplea</taxon>
        <taxon>Dorylaimia</taxon>
        <taxon>Mermithida</taxon>
        <taxon>Mermithoidea</taxon>
        <taxon>Mermithidae</taxon>
        <taxon>Romanomermis</taxon>
    </lineage>
</organism>
<feature type="compositionally biased region" description="Basic and acidic residues" evidence="1">
    <location>
        <begin position="138"/>
        <end position="156"/>
    </location>
</feature>
<evidence type="ECO:0000313" key="4">
    <source>
        <dbReference type="WBParaSite" id="nRc.2.0.1.t10306-RA"/>
    </source>
</evidence>
<dbReference type="Proteomes" id="UP000887565">
    <property type="component" value="Unplaced"/>
</dbReference>
<sequence>MLAWDAKKFNNDGCMHTLRTNFYFTKALMMSQTEINISQIFRKLFRTHNFFSMNSMGFLDHHMASHIIACSSSGSNNRISADGGRINFFVENCHIFYNVYAISVIFNALLIFDIQFGKTFGTYKYLMVGHSKKSNNRQQKERGNVEERKQSHDYYSRKIEMVGESSWSKNVNS</sequence>
<feature type="region of interest" description="Disordered" evidence="1">
    <location>
        <begin position="134"/>
        <end position="156"/>
    </location>
</feature>
<dbReference type="AlphaFoldDB" id="A0A915IAK4"/>
<evidence type="ECO:0000313" key="3">
    <source>
        <dbReference type="Proteomes" id="UP000887565"/>
    </source>
</evidence>
<keyword evidence="3" id="KW-1185">Reference proteome</keyword>
<evidence type="ECO:0000256" key="1">
    <source>
        <dbReference type="SAM" id="MobiDB-lite"/>
    </source>
</evidence>
<keyword evidence="2" id="KW-0472">Membrane</keyword>
<keyword evidence="2" id="KW-0812">Transmembrane</keyword>
<name>A0A915IAK4_ROMCU</name>